<dbReference type="Gene3D" id="3.90.550.10">
    <property type="entry name" value="Spore Coat Polysaccharide Biosynthesis Protein SpsA, Chain A"/>
    <property type="match status" value="1"/>
</dbReference>
<sequence>MNSWLKTPLLNNKTAILIFANSGQQEAFAKQFKSSQLLFDELNCQTLKKVKATGLPYFHISENEQIGATFAERFTNAIQSIYDKGFDSVISIGNDTPHLKSGQIIQAAKELKNHDIVLGPSLDGGFYLMGLKKSHFSAETFLKLPWQTSRLSHSFYRLIEANNTRVFKLEALSDIDTVSDIKFILGSKKYIASCLKIALLEVILEANQIDYSFQFHFTTSFQNSYFNKGSPHFIYA</sequence>
<name>A0A327S212_9FLAO</name>
<organism evidence="1 2">
    <name type="scientific">Gelidibacter algens</name>
    <dbReference type="NCBI Taxonomy" id="49280"/>
    <lineage>
        <taxon>Bacteria</taxon>
        <taxon>Pseudomonadati</taxon>
        <taxon>Bacteroidota</taxon>
        <taxon>Flavobacteriia</taxon>
        <taxon>Flavobacteriales</taxon>
        <taxon>Flavobacteriaceae</taxon>
        <taxon>Gelidibacter</taxon>
    </lineage>
</organism>
<evidence type="ECO:0000313" key="1">
    <source>
        <dbReference type="EMBL" id="RAJ22745.1"/>
    </source>
</evidence>
<accession>A0A327S212</accession>
<dbReference type="InterPro" id="IPR018641">
    <property type="entry name" value="Trfase_1_rSAM/seldom-assoc"/>
</dbReference>
<dbReference type="PANTHER" id="PTHR36529:SF1">
    <property type="entry name" value="GLYCOSYLTRANSFERASE"/>
    <property type="match status" value="1"/>
</dbReference>
<dbReference type="Proteomes" id="UP000248987">
    <property type="component" value="Unassembled WGS sequence"/>
</dbReference>
<dbReference type="InterPro" id="IPR029044">
    <property type="entry name" value="Nucleotide-diphossugar_trans"/>
</dbReference>
<reference evidence="1 2" key="1">
    <citation type="submission" date="2018-06" db="EMBL/GenBank/DDBJ databases">
        <title>Genomic Encyclopedia of Archaeal and Bacterial Type Strains, Phase II (KMG-II): from individual species to whole genera.</title>
        <authorList>
            <person name="Goeker M."/>
        </authorList>
    </citation>
    <scope>NUCLEOTIDE SEQUENCE [LARGE SCALE GENOMIC DNA]</scope>
    <source>
        <strain evidence="1 2">DSM 12408</strain>
    </source>
</reference>
<dbReference type="AlphaFoldDB" id="A0A327S212"/>
<dbReference type="EMBL" id="QLLQ01000008">
    <property type="protein sequence ID" value="RAJ22745.1"/>
    <property type="molecule type" value="Genomic_DNA"/>
</dbReference>
<dbReference type="SUPFAM" id="SSF53448">
    <property type="entry name" value="Nucleotide-diphospho-sugar transferases"/>
    <property type="match status" value="1"/>
</dbReference>
<keyword evidence="2" id="KW-1185">Reference proteome</keyword>
<evidence type="ECO:0008006" key="3">
    <source>
        <dbReference type="Google" id="ProtNLM"/>
    </source>
</evidence>
<proteinExistence type="predicted"/>
<gene>
    <name evidence="1" type="ORF">LX77_02300</name>
</gene>
<dbReference type="Pfam" id="PF09837">
    <property type="entry name" value="DUF2064"/>
    <property type="match status" value="1"/>
</dbReference>
<evidence type="ECO:0000313" key="2">
    <source>
        <dbReference type="Proteomes" id="UP000248987"/>
    </source>
</evidence>
<comment type="caution">
    <text evidence="1">The sequence shown here is derived from an EMBL/GenBank/DDBJ whole genome shotgun (WGS) entry which is preliminary data.</text>
</comment>
<protein>
    <recommendedName>
        <fullName evidence="3">DUF2064 domain-containing protein</fullName>
    </recommendedName>
</protein>
<dbReference type="PANTHER" id="PTHR36529">
    <property type="entry name" value="SLL1095 PROTEIN"/>
    <property type="match status" value="1"/>
</dbReference>